<protein>
    <submittedName>
        <fullName evidence="2">Acetyltransferase</fullName>
    </submittedName>
</protein>
<sequence>MKCRLYHPADASACLSIFDSNVPTYFAPEERSDFERFLREQATDCAYQVIERDGSIVACGGLSRYGDGRAGFCWGMVQRALHRQGLGRELALARLRLAEADPSIKRITLSTSQHSQGFYAGLGFQLTRVIADGHGAGIDAVEMERRV</sequence>
<dbReference type="PROSITE" id="PS51186">
    <property type="entry name" value="GNAT"/>
    <property type="match status" value="1"/>
</dbReference>
<dbReference type="SUPFAM" id="SSF55729">
    <property type="entry name" value="Acyl-CoA N-acyltransferases (Nat)"/>
    <property type="match status" value="1"/>
</dbReference>
<comment type="caution">
    <text evidence="2">The sequence shown here is derived from an EMBL/GenBank/DDBJ whole genome shotgun (WGS) entry which is preliminary data.</text>
</comment>
<accession>A0A0R0B7T7</accession>
<dbReference type="EMBL" id="LLXV01000035">
    <property type="protein sequence ID" value="KRG50386.1"/>
    <property type="molecule type" value="Genomic_DNA"/>
</dbReference>
<organism evidence="2 3">
    <name type="scientific">Stenotrophomonas beteli</name>
    <dbReference type="NCBI Taxonomy" id="3384461"/>
    <lineage>
        <taxon>Bacteria</taxon>
        <taxon>Pseudomonadati</taxon>
        <taxon>Pseudomonadota</taxon>
        <taxon>Gammaproteobacteria</taxon>
        <taxon>Lysobacterales</taxon>
        <taxon>Lysobacteraceae</taxon>
        <taxon>Stenotrophomonas</taxon>
        <taxon>Stenotrophomonas maltophilia group</taxon>
    </lineage>
</organism>
<dbReference type="InterPro" id="IPR000182">
    <property type="entry name" value="GNAT_dom"/>
</dbReference>
<dbReference type="GO" id="GO:0016747">
    <property type="term" value="F:acyltransferase activity, transferring groups other than amino-acyl groups"/>
    <property type="evidence" value="ECO:0007669"/>
    <property type="project" value="InterPro"/>
</dbReference>
<dbReference type="OrthoDB" id="2380306at2"/>
<dbReference type="InterPro" id="IPR016181">
    <property type="entry name" value="Acyl_CoA_acyltransferase"/>
</dbReference>
<dbReference type="Gene3D" id="3.40.630.30">
    <property type="match status" value="1"/>
</dbReference>
<proteinExistence type="predicted"/>
<feature type="domain" description="N-acetyltransferase" evidence="1">
    <location>
        <begin position="1"/>
        <end position="147"/>
    </location>
</feature>
<name>A0A0R0B7T7_9GAMM</name>
<evidence type="ECO:0000313" key="2">
    <source>
        <dbReference type="EMBL" id="KRG50386.1"/>
    </source>
</evidence>
<evidence type="ECO:0000313" key="3">
    <source>
        <dbReference type="Proteomes" id="UP000051757"/>
    </source>
</evidence>
<reference evidence="2 3" key="1">
    <citation type="journal article" date="2016" name="Front. Microbiol.">
        <title>Genome Sequence of Type Strains of Genus Stenotrophomonas.</title>
        <authorList>
            <person name="Patil P.P."/>
            <person name="Midha S."/>
            <person name="Kumar S."/>
            <person name="Patil P.B."/>
        </authorList>
    </citation>
    <scope>NUCLEOTIDE SEQUENCE [LARGE SCALE GENOMIC DNA]</scope>
    <source>
        <strain evidence="2 3">LMG 978</strain>
    </source>
</reference>
<dbReference type="Proteomes" id="UP000051757">
    <property type="component" value="Unassembled WGS sequence"/>
</dbReference>
<gene>
    <name evidence="2" type="ORF">ARC23_11765</name>
</gene>
<keyword evidence="3" id="KW-1185">Reference proteome</keyword>
<dbReference type="Pfam" id="PF00583">
    <property type="entry name" value="Acetyltransf_1"/>
    <property type="match status" value="1"/>
</dbReference>
<evidence type="ECO:0000259" key="1">
    <source>
        <dbReference type="PROSITE" id="PS51186"/>
    </source>
</evidence>
<dbReference type="AlphaFoldDB" id="A0A0R0B7T7"/>